<gene>
    <name evidence="2" type="ORF">ENM66_03150</name>
</gene>
<proteinExistence type="predicted"/>
<organism evidence="2">
    <name type="scientific">Ignisphaera aggregans</name>
    <dbReference type="NCBI Taxonomy" id="334771"/>
    <lineage>
        <taxon>Archaea</taxon>
        <taxon>Thermoproteota</taxon>
        <taxon>Thermoprotei</taxon>
        <taxon>Desulfurococcales</taxon>
        <taxon>Desulfurococcaceae</taxon>
        <taxon>Ignisphaera</taxon>
    </lineage>
</organism>
<feature type="transmembrane region" description="Helical" evidence="1">
    <location>
        <begin position="269"/>
        <end position="294"/>
    </location>
</feature>
<dbReference type="EMBL" id="DRYQ01000046">
    <property type="protein sequence ID" value="HHQ50330.1"/>
    <property type="molecule type" value="Genomic_DNA"/>
</dbReference>
<accession>A0A7J3Z6E2</accession>
<reference evidence="2" key="1">
    <citation type="journal article" date="2020" name="mSystems">
        <title>Genome- and Community-Level Interaction Insights into Carbon Utilization and Element Cycling Functions of Hydrothermarchaeota in Hydrothermal Sediment.</title>
        <authorList>
            <person name="Zhou Z."/>
            <person name="Liu Y."/>
            <person name="Xu W."/>
            <person name="Pan J."/>
            <person name="Luo Z.H."/>
            <person name="Li M."/>
        </authorList>
    </citation>
    <scope>NUCLEOTIDE SEQUENCE [LARGE SCALE GENOMIC DNA]</scope>
    <source>
        <strain evidence="2">SpSt-1105</strain>
    </source>
</reference>
<keyword evidence="1" id="KW-0812">Transmembrane</keyword>
<keyword evidence="1" id="KW-1133">Transmembrane helix</keyword>
<keyword evidence="1" id="KW-0472">Membrane</keyword>
<feature type="transmembrane region" description="Helical" evidence="1">
    <location>
        <begin position="360"/>
        <end position="380"/>
    </location>
</feature>
<comment type="caution">
    <text evidence="2">The sequence shown here is derived from an EMBL/GenBank/DDBJ whole genome shotgun (WGS) entry which is preliminary data.</text>
</comment>
<evidence type="ECO:0008006" key="3">
    <source>
        <dbReference type="Google" id="ProtNLM"/>
    </source>
</evidence>
<evidence type="ECO:0000256" key="1">
    <source>
        <dbReference type="SAM" id="Phobius"/>
    </source>
</evidence>
<dbReference type="AlphaFoldDB" id="A0A7J3Z6E2"/>
<sequence>MRLAPLIRIISPKSIALSLATLLAIYLLLMFFTGLVTTMYSFYESVVSANAPQSRFVFIVSSYALSPFTSVVSISSVEDAVRGLPGVEKTVYEVITIGYVDGRAVVVRALNSSTLRELVEYSVAEGSDVDDNCFYCAWVGLNLAKKLSVSAGDSVALYSPFTQTPFTLRVAGVISAGKPYDNELIVPLGVGQAFRGLSRGQASIAIIFLSSRQSYLELAKRFEVDVEKVSLAERVILSLRYVGKRVELKAYNDFSSMLLSRLGLPRETLTLVLVSTSIVLSLGLYIAGQAMATLNLGNILIAYELGVSVKKAKMFLALVAILCSLASFATALALARALFSSVTIELLGHEARLCIAEKDSWFLPVPATLFTLTGLAMVRIDEQ</sequence>
<feature type="transmembrane region" description="Helical" evidence="1">
    <location>
        <begin position="314"/>
        <end position="339"/>
    </location>
</feature>
<evidence type="ECO:0000313" key="2">
    <source>
        <dbReference type="EMBL" id="HHQ50330.1"/>
    </source>
</evidence>
<name>A0A7J3Z6E2_9CREN</name>
<feature type="transmembrane region" description="Helical" evidence="1">
    <location>
        <begin position="21"/>
        <end position="43"/>
    </location>
</feature>
<protein>
    <recommendedName>
        <fullName evidence="3">ABC transporter permease</fullName>
    </recommendedName>
</protein>